<keyword evidence="3" id="KW-1015">Disulfide bond</keyword>
<dbReference type="Proteomes" id="UP000681722">
    <property type="component" value="Unassembled WGS sequence"/>
</dbReference>
<name>A0A815IXC6_9BILA</name>
<dbReference type="InterPro" id="IPR028916">
    <property type="entry name" value="Tox-GHH_dom"/>
</dbReference>
<accession>A0A815IXC6</accession>
<evidence type="ECO:0000256" key="1">
    <source>
        <dbReference type="ARBA" id="ARBA00022536"/>
    </source>
</evidence>
<dbReference type="OrthoDB" id="442731at2759"/>
<gene>
    <name evidence="6" type="ORF">GPM918_LOCUS32005</name>
    <name evidence="7" type="ORF">SRO942_LOCUS32663</name>
</gene>
<dbReference type="EMBL" id="CAJNOQ010016077">
    <property type="protein sequence ID" value="CAF1374180.1"/>
    <property type="molecule type" value="Genomic_DNA"/>
</dbReference>
<dbReference type="GO" id="GO:0008045">
    <property type="term" value="P:motor neuron axon guidance"/>
    <property type="evidence" value="ECO:0007669"/>
    <property type="project" value="TreeGrafter"/>
</dbReference>
<dbReference type="InterPro" id="IPR056823">
    <property type="entry name" value="TEN-like_YD-shell"/>
</dbReference>
<comment type="caution">
    <text evidence="6">The sequence shown here is derived from an EMBL/GenBank/DDBJ whole genome shotgun (WGS) entry which is preliminary data.</text>
</comment>
<proteinExistence type="predicted"/>
<dbReference type="PANTHER" id="PTHR11219">
    <property type="entry name" value="TENEURIN AND N-ACETYLGLUCOSAMINE-1-PHOSPHODIESTER ALPHA-N-ACETYLGLUCOSAMINIDASE"/>
    <property type="match status" value="1"/>
</dbReference>
<dbReference type="AlphaFoldDB" id="A0A815IXC6"/>
<keyword evidence="8" id="KW-1185">Reference proteome</keyword>
<dbReference type="Pfam" id="PF25023">
    <property type="entry name" value="TEN_YD-shell"/>
    <property type="match status" value="1"/>
</dbReference>
<evidence type="ECO:0000313" key="6">
    <source>
        <dbReference type="EMBL" id="CAF1374180.1"/>
    </source>
</evidence>
<dbReference type="Pfam" id="PF15636">
    <property type="entry name" value="Tox-GHH"/>
    <property type="match status" value="1"/>
</dbReference>
<feature type="domain" description="Teneurin-like YD-shell" evidence="5">
    <location>
        <begin position="1"/>
        <end position="550"/>
    </location>
</feature>
<evidence type="ECO:0000259" key="4">
    <source>
        <dbReference type="Pfam" id="PF15636"/>
    </source>
</evidence>
<evidence type="ECO:0000313" key="7">
    <source>
        <dbReference type="EMBL" id="CAF4263276.1"/>
    </source>
</evidence>
<sequence>MLQKDLIGSVSGIIMPNQAHHFIERQTTLNGHKLIYTGLQSSSDSGTTSNSQQMKSYIWEYDSNDNFIRLRYPSDSYSMLTHIYNQTYLNYIFYDGIKVMFSYDMNDNPSIIKTNYPYGSASHTIYNQYNGSILKRTINSFKNFPYLTTIFTYNKPITSTIHENQLRLIPNTKLTSFDTIDNYEYLSYNYTYDQFTGRLITIQSTIRFTYPTVYETFIKDRSITILKRKDDYQRLKEITFNFKNQKRITIEYLYDNKRLVFEQMKIQIATKSIINYYYRYDLLERIIEIRKNDIVKYRYEYDLNGNINRTNDYESIQYNQWDQIINIQKQTPIIYKYNSDGFMIKSENGNNMFIFNSIGLLIKFKQNNGKKIIQFIYDYKNRLIAKFYSITGRYIQYIYDDSSQSDRITHIYDSNKRLTTTIFYDNNGQIFAFEYNNRMYYVLTDPIGSPLFIYDDNGNIIKQMEYGAYGMPSLTQQEKENDDNEQYEFLLPFGYNGKLIDYSIMCAFTNHNGRIYDLELGRWFTPNFPDWSTINPHIKNPIHEMNLYKVYETSIINQEYINSLHTSDLSIRLNNLNYNFENLFHLLQTSKFYTFITNPYSFSPSNTKTLNNFNKFLIPFTKRFKFIKPNRFNYPIAINHQEFWKNRTLTLLDQNLVHYISLLPSSSLITDSFFSILLNNSRLIPFINNENYYFIKDDFNEFEKLNNLINQPNTEQMMQLNQQFKSSIRHDKGQNNADVTIYGNTTIFHVRYGTTYNEEITRLIEINLIQLKKCVWKRERYYLMEYNREKVYYYWSEKEIDDIIVAGELHNYNVVYRYDPLEYPLLIDDCSNFMFMPKNTG</sequence>
<keyword evidence="1" id="KW-0245">EGF-like domain</keyword>
<evidence type="ECO:0000259" key="5">
    <source>
        <dbReference type="Pfam" id="PF25023"/>
    </source>
</evidence>
<keyword evidence="2" id="KW-0677">Repeat</keyword>
<dbReference type="EMBL" id="CAJOBC010077419">
    <property type="protein sequence ID" value="CAF4263276.1"/>
    <property type="molecule type" value="Genomic_DNA"/>
</dbReference>
<protein>
    <submittedName>
        <fullName evidence="6">Uncharacterized protein</fullName>
    </submittedName>
</protein>
<dbReference type="InterPro" id="IPR051216">
    <property type="entry name" value="Teneurin"/>
</dbReference>
<evidence type="ECO:0000313" key="8">
    <source>
        <dbReference type="Proteomes" id="UP000663829"/>
    </source>
</evidence>
<dbReference type="Gene3D" id="2.180.10.10">
    <property type="entry name" value="RHS repeat-associated core"/>
    <property type="match status" value="1"/>
</dbReference>
<organism evidence="6 8">
    <name type="scientific">Didymodactylos carnosus</name>
    <dbReference type="NCBI Taxonomy" id="1234261"/>
    <lineage>
        <taxon>Eukaryota</taxon>
        <taxon>Metazoa</taxon>
        <taxon>Spiralia</taxon>
        <taxon>Gnathifera</taxon>
        <taxon>Rotifera</taxon>
        <taxon>Eurotatoria</taxon>
        <taxon>Bdelloidea</taxon>
        <taxon>Philodinida</taxon>
        <taxon>Philodinidae</taxon>
        <taxon>Didymodactylos</taxon>
    </lineage>
</organism>
<dbReference type="Proteomes" id="UP000663829">
    <property type="component" value="Unassembled WGS sequence"/>
</dbReference>
<reference evidence="6" key="1">
    <citation type="submission" date="2021-02" db="EMBL/GenBank/DDBJ databases">
        <authorList>
            <person name="Nowell W R."/>
        </authorList>
    </citation>
    <scope>NUCLEOTIDE SEQUENCE</scope>
</reference>
<evidence type="ECO:0000256" key="3">
    <source>
        <dbReference type="ARBA" id="ARBA00023157"/>
    </source>
</evidence>
<dbReference type="PANTHER" id="PTHR11219:SF69">
    <property type="entry name" value="TENEURIN-A"/>
    <property type="match status" value="1"/>
</dbReference>
<feature type="domain" description="Tox-GHH" evidence="4">
    <location>
        <begin position="762"/>
        <end position="836"/>
    </location>
</feature>
<evidence type="ECO:0000256" key="2">
    <source>
        <dbReference type="ARBA" id="ARBA00022737"/>
    </source>
</evidence>